<feature type="region of interest" description="Disordered" evidence="6">
    <location>
        <begin position="1"/>
        <end position="20"/>
    </location>
</feature>
<dbReference type="Gene3D" id="1.10.443.10">
    <property type="entry name" value="Intergrase catalytic core"/>
    <property type="match status" value="1"/>
</dbReference>
<dbReference type="InterPro" id="IPR044068">
    <property type="entry name" value="CB"/>
</dbReference>
<protein>
    <submittedName>
        <fullName evidence="9">Tyrosine-type recombinase/integrase</fullName>
    </submittedName>
</protein>
<keyword evidence="10" id="KW-1185">Reference proteome</keyword>
<dbReference type="Gene3D" id="3.30.160.390">
    <property type="entry name" value="Integrase, DNA-binding domain"/>
    <property type="match status" value="1"/>
</dbReference>
<dbReference type="InterPro" id="IPR010998">
    <property type="entry name" value="Integrase_recombinase_N"/>
</dbReference>
<evidence type="ECO:0000313" key="9">
    <source>
        <dbReference type="EMBL" id="MZR14270.1"/>
    </source>
</evidence>
<evidence type="ECO:0000256" key="4">
    <source>
        <dbReference type="ARBA" id="ARBA00023172"/>
    </source>
</evidence>
<feature type="domain" description="Core-binding (CB)" evidence="8">
    <location>
        <begin position="94"/>
        <end position="175"/>
    </location>
</feature>
<keyword evidence="4" id="KW-0233">DNA recombination</keyword>
<reference evidence="9 10" key="1">
    <citation type="submission" date="2019-12" db="EMBL/GenBank/DDBJ databases">
        <title>Maritimibacter sp. nov. sp. isolated from sea sand.</title>
        <authorList>
            <person name="Kim J."/>
            <person name="Jeong S.E."/>
            <person name="Jung H.S."/>
            <person name="Jeon C.O."/>
        </authorList>
    </citation>
    <scope>NUCLEOTIDE SEQUENCE [LARGE SCALE GENOMIC DNA]</scope>
    <source>
        <strain evidence="9 10">DP07</strain>
    </source>
</reference>
<organism evidence="9 10">
    <name type="scientific">Maritimibacter harenae</name>
    <dbReference type="NCBI Taxonomy" id="2606218"/>
    <lineage>
        <taxon>Bacteria</taxon>
        <taxon>Pseudomonadati</taxon>
        <taxon>Pseudomonadota</taxon>
        <taxon>Alphaproteobacteria</taxon>
        <taxon>Rhodobacterales</taxon>
        <taxon>Roseobacteraceae</taxon>
        <taxon>Maritimibacter</taxon>
    </lineage>
</organism>
<evidence type="ECO:0000256" key="3">
    <source>
        <dbReference type="ARBA" id="ARBA00023125"/>
    </source>
</evidence>
<dbReference type="InterPro" id="IPR038488">
    <property type="entry name" value="Integrase_DNA-bd_sf"/>
</dbReference>
<dbReference type="PROSITE" id="PS51898">
    <property type="entry name" value="TYR_RECOMBINASE"/>
    <property type="match status" value="1"/>
</dbReference>
<dbReference type="InterPro" id="IPR002104">
    <property type="entry name" value="Integrase_catalytic"/>
</dbReference>
<feature type="domain" description="Tyr recombinase" evidence="7">
    <location>
        <begin position="199"/>
        <end position="382"/>
    </location>
</feature>
<dbReference type="PANTHER" id="PTHR30629">
    <property type="entry name" value="PROPHAGE INTEGRASE"/>
    <property type="match status" value="1"/>
</dbReference>
<comment type="caution">
    <text evidence="9">The sequence shown here is derived from an EMBL/GenBank/DDBJ whole genome shotgun (WGS) entry which is preliminary data.</text>
</comment>
<evidence type="ECO:0000256" key="5">
    <source>
        <dbReference type="PROSITE-ProRule" id="PRU01248"/>
    </source>
</evidence>
<sequence>MPLTDAAVKAAQPGPKLRKLSDGEGLQLHIQPTGSKLWRLAYRFQGKQKTLALGKYPDVSLKAARLAKGVARATLASGLDPMAERRTAEAPQGATWRDVASEYVQLQRDRDRAPKTIAKLESQLSRADKAFGSKPVRDIKASDVLAMLRGIEAEGKHVTAAGTRSACSRVFRYAVATDRAEVDPSAALIGALVGVQSKGYPAIVAPEEVGGLIRAIRDYPGDPTTRVGLKLCAYTFLRPGEVTGLRWADIDWESRQINIPGERMKLPRPHVVPMSVQVESFLREVLPISGRNKHVLSSLHATHRPLSNNTLNAALRRLGYSKEEMVAHGFRKTASTLLNEAGFNKDWIERQLAHAETNAVRAAYDKSEHIAGRTKMMQTYADMLDELAERQTKK</sequence>
<evidence type="ECO:0000256" key="2">
    <source>
        <dbReference type="ARBA" id="ARBA00022908"/>
    </source>
</evidence>
<evidence type="ECO:0000313" key="10">
    <source>
        <dbReference type="Proteomes" id="UP000467322"/>
    </source>
</evidence>
<dbReference type="InterPro" id="IPR050808">
    <property type="entry name" value="Phage_Integrase"/>
</dbReference>
<dbReference type="Proteomes" id="UP000467322">
    <property type="component" value="Unassembled WGS sequence"/>
</dbReference>
<dbReference type="InterPro" id="IPR011010">
    <property type="entry name" value="DNA_brk_join_enz"/>
</dbReference>
<accession>A0A845M1N2</accession>
<dbReference type="InterPro" id="IPR053876">
    <property type="entry name" value="Phage_int_M"/>
</dbReference>
<dbReference type="GO" id="GO:0003677">
    <property type="term" value="F:DNA binding"/>
    <property type="evidence" value="ECO:0007669"/>
    <property type="project" value="UniProtKB-UniRule"/>
</dbReference>
<dbReference type="Pfam" id="PF22022">
    <property type="entry name" value="Phage_int_M"/>
    <property type="match status" value="1"/>
</dbReference>
<gene>
    <name evidence="9" type="ORF">GQE99_14715</name>
</gene>
<dbReference type="InterPro" id="IPR013762">
    <property type="entry name" value="Integrase-like_cat_sf"/>
</dbReference>
<dbReference type="GO" id="GO:0006310">
    <property type="term" value="P:DNA recombination"/>
    <property type="evidence" value="ECO:0007669"/>
    <property type="project" value="UniProtKB-KW"/>
</dbReference>
<evidence type="ECO:0000259" key="7">
    <source>
        <dbReference type="PROSITE" id="PS51898"/>
    </source>
</evidence>
<name>A0A845M1N2_9RHOB</name>
<dbReference type="Pfam" id="PF13356">
    <property type="entry name" value="Arm-DNA-bind_3"/>
    <property type="match status" value="1"/>
</dbReference>
<dbReference type="CDD" id="cd00801">
    <property type="entry name" value="INT_P4_C"/>
    <property type="match status" value="1"/>
</dbReference>
<keyword evidence="2" id="KW-0229">DNA integration</keyword>
<dbReference type="RefSeq" id="WP_161352403.1">
    <property type="nucleotide sequence ID" value="NZ_WTUX01000019.1"/>
</dbReference>
<dbReference type="GO" id="GO:0015074">
    <property type="term" value="P:DNA integration"/>
    <property type="evidence" value="ECO:0007669"/>
    <property type="project" value="UniProtKB-KW"/>
</dbReference>
<dbReference type="EMBL" id="WTUX01000019">
    <property type="protein sequence ID" value="MZR14270.1"/>
    <property type="molecule type" value="Genomic_DNA"/>
</dbReference>
<dbReference type="PANTHER" id="PTHR30629:SF2">
    <property type="entry name" value="PROPHAGE INTEGRASE INTS-RELATED"/>
    <property type="match status" value="1"/>
</dbReference>
<dbReference type="Pfam" id="PF00589">
    <property type="entry name" value="Phage_integrase"/>
    <property type="match status" value="1"/>
</dbReference>
<dbReference type="Gene3D" id="1.10.150.130">
    <property type="match status" value="1"/>
</dbReference>
<keyword evidence="3 5" id="KW-0238">DNA-binding</keyword>
<proteinExistence type="inferred from homology"/>
<comment type="similarity">
    <text evidence="1">Belongs to the 'phage' integrase family.</text>
</comment>
<dbReference type="InterPro" id="IPR025166">
    <property type="entry name" value="Integrase_DNA_bind_dom"/>
</dbReference>
<evidence type="ECO:0000259" key="8">
    <source>
        <dbReference type="PROSITE" id="PS51900"/>
    </source>
</evidence>
<evidence type="ECO:0000256" key="6">
    <source>
        <dbReference type="SAM" id="MobiDB-lite"/>
    </source>
</evidence>
<dbReference type="AlphaFoldDB" id="A0A845M1N2"/>
<dbReference type="SUPFAM" id="SSF56349">
    <property type="entry name" value="DNA breaking-rejoining enzymes"/>
    <property type="match status" value="1"/>
</dbReference>
<dbReference type="PROSITE" id="PS51900">
    <property type="entry name" value="CB"/>
    <property type="match status" value="1"/>
</dbReference>
<evidence type="ECO:0000256" key="1">
    <source>
        <dbReference type="ARBA" id="ARBA00008857"/>
    </source>
</evidence>